<sequence length="65" mass="7425">MVFAQWLKTIAQKVTIFQTSVFYRPPSLLVLWTLCLSAFFQKCLNKSASASELSVGMHRNCLLEK</sequence>
<accession>Q9TXM4</accession>
<dbReference type="Bgee" id="WBGene00018687">
    <property type="expression patterns" value="Expressed in anatomical system and 2 other cell types or tissues"/>
</dbReference>
<proteinExistence type="predicted"/>
<keyword evidence="1" id="KW-0812">Transmembrane</keyword>
<reference evidence="2 3" key="1">
    <citation type="journal article" date="1998" name="Science">
        <title>Genome sequence of the nematode C. elegans: a platform for investigating biology.</title>
        <authorList>
            <consortium name="The C. elegans sequencing consortium"/>
            <person name="Sulson J.E."/>
            <person name="Waterston R."/>
        </authorList>
    </citation>
    <scope>NUCLEOTIDE SEQUENCE [LARGE SCALE GENOMIC DNA]</scope>
    <source>
        <strain evidence="2 3">Bristol N2</strain>
    </source>
</reference>
<dbReference type="UCSC" id="F52D2.5">
    <property type="organism name" value="c. elegans"/>
</dbReference>
<dbReference type="AlphaFoldDB" id="Q9TXM4"/>
<keyword evidence="1" id="KW-1133">Transmembrane helix</keyword>
<evidence type="ECO:0000313" key="3">
    <source>
        <dbReference type="Proteomes" id="UP000001940"/>
    </source>
</evidence>
<dbReference type="Proteomes" id="UP000001940">
    <property type="component" value="Chromosome X"/>
</dbReference>
<dbReference type="WormBase" id="F52D2.5">
    <property type="protein sequence ID" value="CE35718"/>
    <property type="gene ID" value="WBGene00018687"/>
</dbReference>
<dbReference type="EMBL" id="BX284606">
    <property type="protein sequence ID" value="CCD71643.1"/>
    <property type="molecule type" value="Genomic_DNA"/>
</dbReference>
<dbReference type="InParanoid" id="Q9TXM4"/>
<dbReference type="PaxDb" id="6239-F52D2.5"/>
<dbReference type="HOGENOM" id="CLU_2851798_0_0_1"/>
<keyword evidence="1" id="KW-0472">Membrane</keyword>
<evidence type="ECO:0000256" key="1">
    <source>
        <dbReference type="SAM" id="Phobius"/>
    </source>
</evidence>
<evidence type="ECO:0000313" key="4">
    <source>
        <dbReference type="WormBase" id="F52D2.5"/>
    </source>
</evidence>
<dbReference type="PIR" id="D89473">
    <property type="entry name" value="D89473"/>
</dbReference>
<protein>
    <submittedName>
        <fullName evidence="2">Secreted protein</fullName>
    </submittedName>
</protein>
<gene>
    <name evidence="2" type="ORF">CELE_F52D2.5</name>
    <name evidence="2 4" type="ORF">F52D2.5</name>
</gene>
<keyword evidence="3" id="KW-1185">Reference proteome</keyword>
<evidence type="ECO:0000313" key="2">
    <source>
        <dbReference type="EMBL" id="CCD71643.1"/>
    </source>
</evidence>
<dbReference type="AGR" id="WB:WBGene00018687"/>
<organism evidence="2 3">
    <name type="scientific">Caenorhabditis elegans</name>
    <dbReference type="NCBI Taxonomy" id="6239"/>
    <lineage>
        <taxon>Eukaryota</taxon>
        <taxon>Metazoa</taxon>
        <taxon>Ecdysozoa</taxon>
        <taxon>Nematoda</taxon>
        <taxon>Chromadorea</taxon>
        <taxon>Rhabditida</taxon>
        <taxon>Rhabditina</taxon>
        <taxon>Rhabditomorpha</taxon>
        <taxon>Rhabditoidea</taxon>
        <taxon>Rhabditidae</taxon>
        <taxon>Peloderinae</taxon>
        <taxon>Caenorhabditis</taxon>
    </lineage>
</organism>
<feature type="transmembrane region" description="Helical" evidence="1">
    <location>
        <begin position="21"/>
        <end position="40"/>
    </location>
</feature>
<name>Q9TXM4_CAEEL</name>